<evidence type="ECO:0000256" key="1">
    <source>
        <dbReference type="SAM" id="MobiDB-lite"/>
    </source>
</evidence>
<protein>
    <submittedName>
        <fullName evidence="2">Uncharacterized protein</fullName>
    </submittedName>
</protein>
<keyword evidence="3" id="KW-1185">Reference proteome</keyword>
<dbReference type="Proteomes" id="UP000095767">
    <property type="component" value="Unassembled WGS sequence"/>
</dbReference>
<dbReference type="AlphaFoldDB" id="A0A1E5W8H8"/>
<dbReference type="EMBL" id="LWDX02018383">
    <property type="protein sequence ID" value="OEL33548.1"/>
    <property type="molecule type" value="Genomic_DNA"/>
</dbReference>
<feature type="region of interest" description="Disordered" evidence="1">
    <location>
        <begin position="123"/>
        <end position="144"/>
    </location>
</feature>
<feature type="compositionally biased region" description="Basic and acidic residues" evidence="1">
    <location>
        <begin position="134"/>
        <end position="144"/>
    </location>
</feature>
<comment type="caution">
    <text evidence="2">The sequence shown here is derived from an EMBL/GenBank/DDBJ whole genome shotgun (WGS) entry which is preliminary data.</text>
</comment>
<accession>A0A1E5W8H8</accession>
<evidence type="ECO:0000313" key="2">
    <source>
        <dbReference type="EMBL" id="OEL33548.1"/>
    </source>
</evidence>
<sequence length="144" mass="15915">MPAGAASPELGDQRGDVLASPRVHDMPVNSQHWSKPWRPNSDWPELRICLSVVVDWFLRLLESELWICLSVLASSQGVSWIDLVLLLLPMETTRTNANGVYCGGSSTRQEFCVLNRQAELSSSASGQKPNSCGHSEDKSVSYRN</sequence>
<evidence type="ECO:0000313" key="3">
    <source>
        <dbReference type="Proteomes" id="UP000095767"/>
    </source>
</evidence>
<reference evidence="2 3" key="1">
    <citation type="submission" date="2016-09" db="EMBL/GenBank/DDBJ databases">
        <title>The draft genome of Dichanthelium oligosanthes: A C3 panicoid grass species.</title>
        <authorList>
            <person name="Studer A.J."/>
            <person name="Schnable J.C."/>
            <person name="Brutnell T.P."/>
        </authorList>
    </citation>
    <scope>NUCLEOTIDE SEQUENCE [LARGE SCALE GENOMIC DNA]</scope>
    <source>
        <strain evidence="3">cv. Kellogg 1175</strain>
        <tissue evidence="2">Leaf</tissue>
    </source>
</reference>
<name>A0A1E5W8H8_9POAL</name>
<organism evidence="2 3">
    <name type="scientific">Dichanthelium oligosanthes</name>
    <dbReference type="NCBI Taxonomy" id="888268"/>
    <lineage>
        <taxon>Eukaryota</taxon>
        <taxon>Viridiplantae</taxon>
        <taxon>Streptophyta</taxon>
        <taxon>Embryophyta</taxon>
        <taxon>Tracheophyta</taxon>
        <taxon>Spermatophyta</taxon>
        <taxon>Magnoliopsida</taxon>
        <taxon>Liliopsida</taxon>
        <taxon>Poales</taxon>
        <taxon>Poaceae</taxon>
        <taxon>PACMAD clade</taxon>
        <taxon>Panicoideae</taxon>
        <taxon>Panicodae</taxon>
        <taxon>Paniceae</taxon>
        <taxon>Dichantheliinae</taxon>
        <taxon>Dichanthelium</taxon>
    </lineage>
</organism>
<proteinExistence type="predicted"/>
<gene>
    <name evidence="2" type="ORF">BAE44_0005432</name>
</gene>
<feature type="compositionally biased region" description="Polar residues" evidence="1">
    <location>
        <begin position="123"/>
        <end position="133"/>
    </location>
</feature>